<dbReference type="EMBL" id="HE573023">
    <property type="protein sequence ID" value="CCC48997.1"/>
    <property type="molecule type" value="Genomic_DNA"/>
</dbReference>
<feature type="compositionally biased region" description="Basic residues" evidence="1">
    <location>
        <begin position="87"/>
        <end position="99"/>
    </location>
</feature>
<name>G0TYF0_TRYVY</name>
<gene>
    <name evidence="2" type="ORF">TVY486_0703310</name>
</gene>
<evidence type="ECO:0000313" key="2">
    <source>
        <dbReference type="EMBL" id="CCC48997.1"/>
    </source>
</evidence>
<accession>G0TYF0</accession>
<proteinExistence type="predicted"/>
<sequence>MCENTNLAYCLDSFHFRTLQPFRRTNGNNDANDGIVPGVLRKTPQLCTRSHREILFTVHCRYNTVLMERKNPLTRKHTLTDGATKVTGKRKGTQISRRQ</sequence>
<dbReference type="AlphaFoldDB" id="G0TYF0"/>
<evidence type="ECO:0000256" key="1">
    <source>
        <dbReference type="SAM" id="MobiDB-lite"/>
    </source>
</evidence>
<protein>
    <submittedName>
        <fullName evidence="2">Uncharacterized protein</fullName>
    </submittedName>
</protein>
<feature type="region of interest" description="Disordered" evidence="1">
    <location>
        <begin position="76"/>
        <end position="99"/>
    </location>
</feature>
<reference evidence="2" key="1">
    <citation type="journal article" date="2012" name="Proc. Natl. Acad. Sci. U.S.A.">
        <title>Antigenic diversity is generated by distinct evolutionary mechanisms in African trypanosome species.</title>
        <authorList>
            <person name="Jackson A.P."/>
            <person name="Berry A."/>
            <person name="Aslett M."/>
            <person name="Allison H.C."/>
            <person name="Burton P."/>
            <person name="Vavrova-Anderson J."/>
            <person name="Brown R."/>
            <person name="Browne H."/>
            <person name="Corton N."/>
            <person name="Hauser H."/>
            <person name="Gamble J."/>
            <person name="Gilderthorp R."/>
            <person name="Marcello L."/>
            <person name="McQuillan J."/>
            <person name="Otto T.D."/>
            <person name="Quail M.A."/>
            <person name="Sanders M.J."/>
            <person name="van Tonder A."/>
            <person name="Ginger M.L."/>
            <person name="Field M.C."/>
            <person name="Barry J.D."/>
            <person name="Hertz-Fowler C."/>
            <person name="Berriman M."/>
        </authorList>
    </citation>
    <scope>NUCLEOTIDE SEQUENCE</scope>
    <source>
        <strain evidence="2">Y486</strain>
    </source>
</reference>
<organism evidence="2">
    <name type="scientific">Trypanosoma vivax (strain Y486)</name>
    <dbReference type="NCBI Taxonomy" id="1055687"/>
    <lineage>
        <taxon>Eukaryota</taxon>
        <taxon>Discoba</taxon>
        <taxon>Euglenozoa</taxon>
        <taxon>Kinetoplastea</taxon>
        <taxon>Metakinetoplastina</taxon>
        <taxon>Trypanosomatida</taxon>
        <taxon>Trypanosomatidae</taxon>
        <taxon>Trypanosoma</taxon>
        <taxon>Duttonella</taxon>
    </lineage>
</organism>